<dbReference type="Proteomes" id="UP001286313">
    <property type="component" value="Unassembled WGS sequence"/>
</dbReference>
<comment type="caution">
    <text evidence="1">The sequence shown here is derived from an EMBL/GenBank/DDBJ whole genome shotgun (WGS) entry which is preliminary data.</text>
</comment>
<dbReference type="EMBL" id="JAWQEG010005363">
    <property type="protein sequence ID" value="KAK3858267.1"/>
    <property type="molecule type" value="Genomic_DNA"/>
</dbReference>
<reference evidence="1" key="1">
    <citation type="submission" date="2023-10" db="EMBL/GenBank/DDBJ databases">
        <title>Genome assemblies of two species of porcelain crab, Petrolisthes cinctipes and Petrolisthes manimaculis (Anomura: Porcellanidae).</title>
        <authorList>
            <person name="Angst P."/>
        </authorList>
    </citation>
    <scope>NUCLEOTIDE SEQUENCE</scope>
    <source>
        <strain evidence="1">PB745_01</strain>
        <tissue evidence="1">Gill</tissue>
    </source>
</reference>
<proteinExistence type="predicted"/>
<gene>
    <name evidence="1" type="ORF">Pcinc_035534</name>
</gene>
<accession>A0AAE1EMV8</accession>
<evidence type="ECO:0000313" key="2">
    <source>
        <dbReference type="Proteomes" id="UP001286313"/>
    </source>
</evidence>
<name>A0AAE1EMV8_PETCI</name>
<dbReference type="AlphaFoldDB" id="A0AAE1EMV8"/>
<sequence length="69" mass="7577">MVFDGNGGDMCIAREPVLVGMVMMEVILEKDDGQPSGDGYVPKIRVPPACSRCEYPCGFNSCTLTLLWY</sequence>
<evidence type="ECO:0000313" key="1">
    <source>
        <dbReference type="EMBL" id="KAK3858267.1"/>
    </source>
</evidence>
<organism evidence="1 2">
    <name type="scientific">Petrolisthes cinctipes</name>
    <name type="common">Flat porcelain crab</name>
    <dbReference type="NCBI Taxonomy" id="88211"/>
    <lineage>
        <taxon>Eukaryota</taxon>
        <taxon>Metazoa</taxon>
        <taxon>Ecdysozoa</taxon>
        <taxon>Arthropoda</taxon>
        <taxon>Crustacea</taxon>
        <taxon>Multicrustacea</taxon>
        <taxon>Malacostraca</taxon>
        <taxon>Eumalacostraca</taxon>
        <taxon>Eucarida</taxon>
        <taxon>Decapoda</taxon>
        <taxon>Pleocyemata</taxon>
        <taxon>Anomura</taxon>
        <taxon>Galatheoidea</taxon>
        <taxon>Porcellanidae</taxon>
        <taxon>Petrolisthes</taxon>
    </lineage>
</organism>
<protein>
    <submittedName>
        <fullName evidence="1">Uncharacterized protein</fullName>
    </submittedName>
</protein>
<keyword evidence="2" id="KW-1185">Reference proteome</keyword>